<dbReference type="STRING" id="927664.SAMN05421780_102273"/>
<evidence type="ECO:0000313" key="2">
    <source>
        <dbReference type="Proteomes" id="UP000199514"/>
    </source>
</evidence>
<dbReference type="AlphaFoldDB" id="A0A1I1FP63"/>
<protein>
    <submittedName>
        <fullName evidence="1">Helix-hairpin-helix motif-containing protein</fullName>
    </submittedName>
</protein>
<dbReference type="Pfam" id="PF12836">
    <property type="entry name" value="HHH_3"/>
    <property type="match status" value="1"/>
</dbReference>
<dbReference type="InterPro" id="IPR010994">
    <property type="entry name" value="RuvA_2-like"/>
</dbReference>
<reference evidence="1 2" key="1">
    <citation type="submission" date="2016-10" db="EMBL/GenBank/DDBJ databases">
        <authorList>
            <person name="de Groot N.N."/>
        </authorList>
    </citation>
    <scope>NUCLEOTIDE SEQUENCE [LARGE SCALE GENOMIC DNA]</scope>
    <source>
        <strain evidence="1 2">DSM 6793</strain>
    </source>
</reference>
<organism evidence="1 2">
    <name type="scientific">Flexibacter flexilis DSM 6793</name>
    <dbReference type="NCBI Taxonomy" id="927664"/>
    <lineage>
        <taxon>Bacteria</taxon>
        <taxon>Pseudomonadati</taxon>
        <taxon>Bacteroidota</taxon>
        <taxon>Cytophagia</taxon>
        <taxon>Cytophagales</taxon>
        <taxon>Flexibacteraceae</taxon>
        <taxon>Flexibacter</taxon>
    </lineage>
</organism>
<dbReference type="Proteomes" id="UP000199514">
    <property type="component" value="Unassembled WGS sequence"/>
</dbReference>
<dbReference type="RefSeq" id="WP_091508673.1">
    <property type="nucleotide sequence ID" value="NZ_FOLE01000002.1"/>
</dbReference>
<dbReference type="EMBL" id="FOLE01000002">
    <property type="protein sequence ID" value="SFC01329.1"/>
    <property type="molecule type" value="Genomic_DNA"/>
</dbReference>
<evidence type="ECO:0000313" key="1">
    <source>
        <dbReference type="EMBL" id="SFC01329.1"/>
    </source>
</evidence>
<keyword evidence="2" id="KW-1185">Reference proteome</keyword>
<accession>A0A1I1FP63</accession>
<sequence>MIKKYSFIGLLALGLSLQNQVFGQEYPRQEIELDRFVENLFQLQDASANYEDMYESLLLLYTNPLNLNTADREDLASLYVLSEAQINGILTYRAKYGSFLSVYELQVVPEMDMNTIYNLMPFTYVRDDGFASDGRPLWQRIRTEKNNTLIVRYSRSLENQKGYTPADSNSQGQPNQRYLGGQNKWFARYRINHPKDFSLGFTMEKDAGEQFTWNPDKKQYGFDFMSAHLFLENKGRWKKIAIGDYQVQFGQGLVLSAGFAVGKGAETVGTVRRSNLGIKPFTSVLEGTFFRGAAATYNIGRVDVTAFLSHKKVDGSVQTATDTIDNDNVENYISSVNITGFHRTASELAKKHTTTEDIAGANAIYRSKDRNLELGVLATGMRYSVPLQRDATSYNQFAFSGKQNSNASVAGSYNWQNFNFFGEAAISESGGKGVVTGFMSSLSPKAEMSMVYRNYSRDYHALYSNAFGEATANTNEQGVYWGLKLRPIKKWTLAVYYDRFKFPWLSYQADAPAEGNEYLARLTYQPSRSITIFGQFRSETKGRNLTSNDTRIDYLVPTTRRNYAINLDYKAPEYISFKTRVQWSDWEQEGRPRTQGYAIIQDITVKPTSRLDVSVRMAIFQTDDYNNRQYAYEKNVLYAFAIPAYYGRGTRAYLLANYGITRRLEMWLRIARTHYRDVNTVGSGLEQKQGNKDTDLVVQLRYKFG</sequence>
<dbReference type="Gene3D" id="1.10.150.280">
    <property type="entry name" value="AF1531-like domain"/>
    <property type="match status" value="1"/>
</dbReference>
<gene>
    <name evidence="1" type="ORF">SAMN05421780_102273</name>
</gene>
<dbReference type="SUPFAM" id="SSF47781">
    <property type="entry name" value="RuvA domain 2-like"/>
    <property type="match status" value="1"/>
</dbReference>
<name>A0A1I1FP63_9BACT</name>
<dbReference type="OrthoDB" id="9766750at2"/>
<proteinExistence type="predicted"/>